<feature type="domain" description="4'-phosphopantetheinyl transferase" evidence="2">
    <location>
        <begin position="120"/>
        <end position="222"/>
    </location>
</feature>
<name>A0A246FMD0_9BACT</name>
<evidence type="ECO:0000313" key="4">
    <source>
        <dbReference type="EMBL" id="OWP63882.1"/>
    </source>
</evidence>
<dbReference type="AlphaFoldDB" id="A0A246FMD0"/>
<protein>
    <submittedName>
        <fullName evidence="4">4-phosphopantetheinyl transferase</fullName>
    </submittedName>
</protein>
<keyword evidence="5" id="KW-1185">Reference proteome</keyword>
<dbReference type="Gene3D" id="3.90.470.20">
    <property type="entry name" value="4'-phosphopantetheinyl transferase domain"/>
    <property type="match status" value="2"/>
</dbReference>
<proteinExistence type="predicted"/>
<evidence type="ECO:0000259" key="3">
    <source>
        <dbReference type="Pfam" id="PF17837"/>
    </source>
</evidence>
<gene>
    <name evidence="4" type="ORF">CDA63_06625</name>
</gene>
<dbReference type="Pfam" id="PF01648">
    <property type="entry name" value="ACPS"/>
    <property type="match status" value="1"/>
</dbReference>
<keyword evidence="1 4" id="KW-0808">Transferase</keyword>
<dbReference type="InterPro" id="IPR041354">
    <property type="entry name" value="4PPT_N"/>
</dbReference>
<comment type="caution">
    <text evidence="4">The sequence shown here is derived from an EMBL/GenBank/DDBJ whole genome shotgun (WGS) entry which is preliminary data.</text>
</comment>
<dbReference type="SUPFAM" id="SSF56214">
    <property type="entry name" value="4'-phosphopantetheinyl transferase"/>
    <property type="match status" value="2"/>
</dbReference>
<evidence type="ECO:0000256" key="1">
    <source>
        <dbReference type="ARBA" id="ARBA00022679"/>
    </source>
</evidence>
<feature type="domain" description="4'-phosphopantetheinyl transferase N-terminal" evidence="3">
    <location>
        <begin position="59"/>
        <end position="116"/>
    </location>
</feature>
<dbReference type="GO" id="GO:0000287">
    <property type="term" value="F:magnesium ion binding"/>
    <property type="evidence" value="ECO:0007669"/>
    <property type="project" value="InterPro"/>
</dbReference>
<dbReference type="Proteomes" id="UP000197277">
    <property type="component" value="Unassembled WGS sequence"/>
</dbReference>
<dbReference type="EMBL" id="NIRR01000007">
    <property type="protein sequence ID" value="OWP63882.1"/>
    <property type="molecule type" value="Genomic_DNA"/>
</dbReference>
<dbReference type="OrthoDB" id="1190494at2"/>
<sequence length="224" mass="24938">MHRVTPSPPSVPLHSLSPVSASAVLGLWHLTEPAAALWERLPAPTHYLAQFPDGRDELRSRQWLAARALAHQVLRELTDAPATLQNDANGRPHFAELPAYGVSLSHSGEWVAALVSSQQAVGTDIELIRPKAQKLARRFLAETEQADAGDDATKHCLYWSAKETLYKLHSRRGLVFKEQLLLSPFERREAGVLTGHLLVENPRRQHQVHYLSPAPDYVLTYCVG</sequence>
<dbReference type="Pfam" id="PF17837">
    <property type="entry name" value="4PPT_N"/>
    <property type="match status" value="1"/>
</dbReference>
<dbReference type="InterPro" id="IPR008278">
    <property type="entry name" value="4-PPantetheinyl_Trfase_dom"/>
</dbReference>
<organism evidence="4 5">
    <name type="scientific">Hymenobacter amundsenii</name>
    <dbReference type="NCBI Taxonomy" id="2006685"/>
    <lineage>
        <taxon>Bacteria</taxon>
        <taxon>Pseudomonadati</taxon>
        <taxon>Bacteroidota</taxon>
        <taxon>Cytophagia</taxon>
        <taxon>Cytophagales</taxon>
        <taxon>Hymenobacteraceae</taxon>
        <taxon>Hymenobacter</taxon>
    </lineage>
</organism>
<evidence type="ECO:0000313" key="5">
    <source>
        <dbReference type="Proteomes" id="UP000197277"/>
    </source>
</evidence>
<dbReference type="InterPro" id="IPR037143">
    <property type="entry name" value="4-PPantetheinyl_Trfase_dom_sf"/>
</dbReference>
<reference evidence="4 5" key="1">
    <citation type="submission" date="2017-06" db="EMBL/GenBank/DDBJ databases">
        <title>Hymenobacter amundsenii sp. nov. isolated from regoliths in Antarctica.</title>
        <authorList>
            <person name="Sedlacek I."/>
            <person name="Kralova S."/>
            <person name="Pantucek R."/>
            <person name="Svec P."/>
            <person name="Holochova P."/>
            <person name="Stankova E."/>
            <person name="Vrbovska V."/>
            <person name="Busse H.-J."/>
        </authorList>
    </citation>
    <scope>NUCLEOTIDE SEQUENCE [LARGE SCALE GENOMIC DNA]</scope>
    <source>
        <strain evidence="4 5">CCM 8682</strain>
    </source>
</reference>
<dbReference type="GO" id="GO:0008897">
    <property type="term" value="F:holo-[acyl-carrier-protein] synthase activity"/>
    <property type="evidence" value="ECO:0007669"/>
    <property type="project" value="InterPro"/>
</dbReference>
<evidence type="ECO:0000259" key="2">
    <source>
        <dbReference type="Pfam" id="PF01648"/>
    </source>
</evidence>
<accession>A0A246FMD0</accession>